<organism evidence="2 3">
    <name type="scientific">Halorientalis persicus</name>
    <dbReference type="NCBI Taxonomy" id="1367881"/>
    <lineage>
        <taxon>Archaea</taxon>
        <taxon>Methanobacteriati</taxon>
        <taxon>Methanobacteriota</taxon>
        <taxon>Stenosarchaea group</taxon>
        <taxon>Halobacteria</taxon>
        <taxon>Halobacteriales</taxon>
        <taxon>Haloarculaceae</taxon>
        <taxon>Halorientalis</taxon>
    </lineage>
</organism>
<evidence type="ECO:0000313" key="2">
    <source>
        <dbReference type="EMBL" id="SEO71228.1"/>
    </source>
</evidence>
<feature type="compositionally biased region" description="Low complexity" evidence="1">
    <location>
        <begin position="536"/>
        <end position="557"/>
    </location>
</feature>
<dbReference type="Proteomes" id="UP000198775">
    <property type="component" value="Unassembled WGS sequence"/>
</dbReference>
<dbReference type="OrthoDB" id="204443at2157"/>
<dbReference type="RefSeq" id="WP_092662093.1">
    <property type="nucleotide sequence ID" value="NZ_FOCX01000017.1"/>
</dbReference>
<sequence length="723" mass="75871">MTPTQYTSRIASLRERDAADYPYVVHGVAQAAGELTHGQNGPKYWPAAELQQAAPTLAGQTVYSVHDGDRHAVGEILAAAYDETRDAVVYEAGLEDAEIAEALSIGEREPTIEAANPDAVDRHDETGAVIMRGFEYTGMATTEQGASDASYAAPGSAAENPAVAALSAASIQATLHDDDDADGAGAALAVGDDGWSAGLRLFRVVPAEGDETDYDNDVLGVGVAFPDAGVYVDWQRAAFPDELDDPHVSEYGSIPDLRKATGNDIVDMTQPPGERASLADLGQFAPGGVVSWRTGNGTLAYGKVQAKIQRGQFDDLLSTDQVVTAPAVLIGVHEPGQGDTWTPAERLVARKPGSVTRHDDFPAAPASEAAMAALAADSYEVTNVSPDEITGDGPGFTDTEWDGDDVTASLPNPSEADDAAGVLDQTMALVPTDDEARDAKSNWKAPFRDGPDAPVNTRALVAIDAAISGARGGFEGVADATLDALSDWTQSMLAAAPDGLFGADDPEAAAATAGWLAATTADDPSGEAQDRDTADSTDSPTTATATDSGGTDTMSNDNDTDSPDVEALLERVDEKEAQIDDLEAELEAKAETIDEKEERIAELEETNEELREQNEAAREQYAAALAEADTILSEDELAEQFTLAELSEKVEEVDFAADDGTPEPTVRSGGGPSAEANLSAAEQERKAELEERKVELEDADNDLAEKELERVEAELAEIMGGEA</sequence>
<proteinExistence type="predicted"/>
<keyword evidence="3" id="KW-1185">Reference proteome</keyword>
<reference evidence="3" key="1">
    <citation type="submission" date="2016-10" db="EMBL/GenBank/DDBJ databases">
        <authorList>
            <person name="Varghese N."/>
            <person name="Submissions S."/>
        </authorList>
    </citation>
    <scope>NUCLEOTIDE SEQUENCE [LARGE SCALE GENOMIC DNA]</scope>
    <source>
        <strain evidence="3">IBRC-M 10043</strain>
    </source>
</reference>
<feature type="region of interest" description="Disordered" evidence="1">
    <location>
        <begin position="588"/>
        <end position="616"/>
    </location>
</feature>
<evidence type="ECO:0000256" key="1">
    <source>
        <dbReference type="SAM" id="MobiDB-lite"/>
    </source>
</evidence>
<feature type="region of interest" description="Disordered" evidence="1">
    <location>
        <begin position="520"/>
        <end position="563"/>
    </location>
</feature>
<feature type="compositionally biased region" description="Basic and acidic residues" evidence="1">
    <location>
        <begin position="682"/>
        <end position="696"/>
    </location>
</feature>
<feature type="region of interest" description="Disordered" evidence="1">
    <location>
        <begin position="655"/>
        <end position="705"/>
    </location>
</feature>
<name>A0A1H8RYL7_9EURY</name>
<dbReference type="EMBL" id="FOCX01000017">
    <property type="protein sequence ID" value="SEO71228.1"/>
    <property type="molecule type" value="Genomic_DNA"/>
</dbReference>
<dbReference type="AlphaFoldDB" id="A0A1H8RYL7"/>
<evidence type="ECO:0000313" key="3">
    <source>
        <dbReference type="Proteomes" id="UP000198775"/>
    </source>
</evidence>
<protein>
    <submittedName>
        <fullName evidence="2">Uncharacterized protein</fullName>
    </submittedName>
</protein>
<gene>
    <name evidence="2" type="ORF">SAMN05216388_101776</name>
</gene>
<accession>A0A1H8RYL7</accession>